<organism evidence="1 2">
    <name type="scientific">Chironomus riparius</name>
    <dbReference type="NCBI Taxonomy" id="315576"/>
    <lineage>
        <taxon>Eukaryota</taxon>
        <taxon>Metazoa</taxon>
        <taxon>Ecdysozoa</taxon>
        <taxon>Arthropoda</taxon>
        <taxon>Hexapoda</taxon>
        <taxon>Insecta</taxon>
        <taxon>Pterygota</taxon>
        <taxon>Neoptera</taxon>
        <taxon>Endopterygota</taxon>
        <taxon>Diptera</taxon>
        <taxon>Nematocera</taxon>
        <taxon>Chironomoidea</taxon>
        <taxon>Chironomidae</taxon>
        <taxon>Chironominae</taxon>
        <taxon>Chironomus</taxon>
    </lineage>
</organism>
<dbReference type="EMBL" id="OU895878">
    <property type="protein sequence ID" value="CAG9804935.1"/>
    <property type="molecule type" value="Genomic_DNA"/>
</dbReference>
<protein>
    <submittedName>
        <fullName evidence="1">Uncharacterized protein</fullName>
    </submittedName>
</protein>
<sequence length="35" mass="4168">MTICSSEHIHECNQLKSKNSKINQVKFEFFIRTIL</sequence>
<evidence type="ECO:0000313" key="1">
    <source>
        <dbReference type="EMBL" id="CAG9804935.1"/>
    </source>
</evidence>
<keyword evidence="2" id="KW-1185">Reference proteome</keyword>
<proteinExistence type="predicted"/>
<gene>
    <name evidence="1" type="ORF">CHIRRI_LOCUS7812</name>
</gene>
<name>A0A9N9WT55_9DIPT</name>
<evidence type="ECO:0000313" key="2">
    <source>
        <dbReference type="Proteomes" id="UP001153620"/>
    </source>
</evidence>
<accession>A0A9N9WT55</accession>
<dbReference type="AlphaFoldDB" id="A0A9N9WT55"/>
<reference evidence="1" key="2">
    <citation type="submission" date="2022-10" db="EMBL/GenBank/DDBJ databases">
        <authorList>
            <consortium name="ENA_rothamsted_submissions"/>
            <consortium name="culmorum"/>
            <person name="King R."/>
        </authorList>
    </citation>
    <scope>NUCLEOTIDE SEQUENCE</scope>
</reference>
<reference evidence="1" key="1">
    <citation type="submission" date="2022-01" db="EMBL/GenBank/DDBJ databases">
        <authorList>
            <person name="King R."/>
        </authorList>
    </citation>
    <scope>NUCLEOTIDE SEQUENCE</scope>
</reference>
<dbReference type="Proteomes" id="UP001153620">
    <property type="component" value="Chromosome 2"/>
</dbReference>